<dbReference type="WBParaSite" id="BXY_1085200.1">
    <property type="protein sequence ID" value="BXY_1085200.1"/>
    <property type="gene ID" value="BXY_1085200"/>
</dbReference>
<gene>
    <name evidence="3" type="ORF">BXYJ_LOCUS3225</name>
</gene>
<keyword evidence="1" id="KW-1133">Transmembrane helix</keyword>
<dbReference type="SUPFAM" id="SSF55486">
    <property type="entry name" value="Metalloproteases ('zincins'), catalytic domain"/>
    <property type="match status" value="1"/>
</dbReference>
<dbReference type="Pfam" id="PF05649">
    <property type="entry name" value="Peptidase_M13_N"/>
    <property type="match status" value="1"/>
</dbReference>
<feature type="transmembrane region" description="Helical" evidence="1">
    <location>
        <begin position="21"/>
        <end position="46"/>
    </location>
</feature>
<evidence type="ECO:0000313" key="5">
    <source>
        <dbReference type="Proteomes" id="UP000659654"/>
    </source>
</evidence>
<keyword evidence="5" id="KW-1185">Reference proteome</keyword>
<keyword evidence="1" id="KW-0472">Membrane</keyword>
<proteinExistence type="predicted"/>
<organism evidence="4 6">
    <name type="scientific">Bursaphelenchus xylophilus</name>
    <name type="common">Pinewood nematode worm</name>
    <name type="synonym">Aphelenchoides xylophilus</name>
    <dbReference type="NCBI Taxonomy" id="6326"/>
    <lineage>
        <taxon>Eukaryota</taxon>
        <taxon>Metazoa</taxon>
        <taxon>Ecdysozoa</taxon>
        <taxon>Nematoda</taxon>
        <taxon>Chromadorea</taxon>
        <taxon>Rhabditida</taxon>
        <taxon>Tylenchina</taxon>
        <taxon>Tylenchomorpha</taxon>
        <taxon>Aphelenchoidea</taxon>
        <taxon>Aphelenchoididae</taxon>
        <taxon>Bursaphelenchus</taxon>
    </lineage>
</organism>
<dbReference type="AlphaFoldDB" id="A0A1I7SCU8"/>
<dbReference type="EMBL" id="CAJFCV020000002">
    <property type="protein sequence ID" value="CAG9093449.1"/>
    <property type="molecule type" value="Genomic_DNA"/>
</dbReference>
<evidence type="ECO:0000313" key="6">
    <source>
        <dbReference type="WBParaSite" id="BXY_1085200.1"/>
    </source>
</evidence>
<dbReference type="InterPro" id="IPR042089">
    <property type="entry name" value="Peptidase_M13_dom_2"/>
</dbReference>
<sequence>MKIKPNEEEQFIKKTADSKRSTSTLITAIFVFLTLLTVCTVAFALVSASHLYGRSKRNMNFDDIFPSLPPPQERSLSRQSRALKLEKSVKCLKINCLAGFDFDERTIQTEIDVDLGRRLFEMEPKDETEEKVVLSFLKCMENLNENSAKHTFLDVYNKIMDIEEFVDKLSVEPNISLAQGLTRIALIFWRELGINTFFEHRSFWNFDRDDQHRRLTVYLKQKTPPKLDKKLVSMVGKGAQVTNRRTGATDVLQFFNHSANSKLLQKRYSSNPLDWIALSVAEANQRWPFFDFAEYFHKLGYPMNNYADEVEMKFVVESVEYLDALDDYLQNAKKPAAFAFLHYLGFYTTLFEYKDHYLTEQFEANWKKSLNQDESLRRCASQLRQFLPVAVSKIYMSEMEESDKDLMITEALSVYNYTHYNEVADFVRVYEVNRDFTRIFEKENYHKRLNYDKLNGTLLDTMVELRHFAHLRDVLTLIHSNSDDYVSELSYKSALTVLPEYIAQEQTMYVPLGIMNLLQNIYDDHSYALDDSTRFEKMLSTLKCLIRSKRRKGDLDIWEDGINRKTRGLLKDPKSIRRIRSSTENC</sequence>
<dbReference type="Proteomes" id="UP000659654">
    <property type="component" value="Unassembled WGS sequence"/>
</dbReference>
<dbReference type="Proteomes" id="UP000095284">
    <property type="component" value="Unplaced"/>
</dbReference>
<dbReference type="EMBL" id="CAJFDI010000002">
    <property type="protein sequence ID" value="CAD5213828.1"/>
    <property type="molecule type" value="Genomic_DNA"/>
</dbReference>
<feature type="domain" description="Peptidase M13 N-terminal" evidence="2">
    <location>
        <begin position="216"/>
        <end position="399"/>
    </location>
</feature>
<evidence type="ECO:0000259" key="2">
    <source>
        <dbReference type="Pfam" id="PF05649"/>
    </source>
</evidence>
<evidence type="ECO:0000256" key="1">
    <source>
        <dbReference type="SAM" id="Phobius"/>
    </source>
</evidence>
<dbReference type="InterPro" id="IPR008753">
    <property type="entry name" value="Peptidase_M13_N"/>
</dbReference>
<dbReference type="Gene3D" id="1.10.1380.10">
    <property type="entry name" value="Neutral endopeptidase , domain2"/>
    <property type="match status" value="1"/>
</dbReference>
<accession>A0A1I7SCU8</accession>
<dbReference type="Proteomes" id="UP000582659">
    <property type="component" value="Unassembled WGS sequence"/>
</dbReference>
<keyword evidence="1" id="KW-0812">Transmembrane</keyword>
<evidence type="ECO:0000313" key="3">
    <source>
        <dbReference type="EMBL" id="CAD5213828.1"/>
    </source>
</evidence>
<reference evidence="3" key="2">
    <citation type="submission" date="2020-09" db="EMBL/GenBank/DDBJ databases">
        <authorList>
            <person name="Kikuchi T."/>
        </authorList>
    </citation>
    <scope>NUCLEOTIDE SEQUENCE</scope>
    <source>
        <strain evidence="3">Ka4C1</strain>
    </source>
</reference>
<protein>
    <submittedName>
        <fullName evidence="3">(pine wood nematode) hypothetical protein</fullName>
    </submittedName>
</protein>
<reference evidence="6" key="1">
    <citation type="submission" date="2016-11" db="UniProtKB">
        <authorList>
            <consortium name="WormBaseParasite"/>
        </authorList>
    </citation>
    <scope>IDENTIFICATION</scope>
</reference>
<name>A0A1I7SCU8_BURXY</name>
<evidence type="ECO:0000313" key="4">
    <source>
        <dbReference type="Proteomes" id="UP000095284"/>
    </source>
</evidence>
<dbReference type="OrthoDB" id="5797645at2759"/>